<dbReference type="EC" id="2.1.1.37" evidence="1"/>
<dbReference type="InterPro" id="IPR029063">
    <property type="entry name" value="SAM-dependent_MTases_sf"/>
</dbReference>
<gene>
    <name evidence="5" type="ORF">MNBD_BACTEROID01-1009</name>
</gene>
<dbReference type="NCBIfam" id="TIGR00675">
    <property type="entry name" value="dcm"/>
    <property type="match status" value="1"/>
</dbReference>
<dbReference type="PROSITE" id="PS51679">
    <property type="entry name" value="SAM_MT_C5"/>
    <property type="match status" value="1"/>
</dbReference>
<dbReference type="GO" id="GO:0003886">
    <property type="term" value="F:DNA (cytosine-5-)-methyltransferase activity"/>
    <property type="evidence" value="ECO:0007669"/>
    <property type="project" value="UniProtKB-EC"/>
</dbReference>
<accession>A0A3B0TRQ5</accession>
<dbReference type="GO" id="GO:0003677">
    <property type="term" value="F:DNA binding"/>
    <property type="evidence" value="ECO:0007669"/>
    <property type="project" value="TreeGrafter"/>
</dbReference>
<protein>
    <recommendedName>
        <fullName evidence="1">DNA (cytosine-5-)-methyltransferase</fullName>
        <ecNumber evidence="1">2.1.1.37</ecNumber>
    </recommendedName>
</protein>
<dbReference type="PANTHER" id="PTHR10629:SF52">
    <property type="entry name" value="DNA (CYTOSINE-5)-METHYLTRANSFERASE 1"/>
    <property type="match status" value="1"/>
</dbReference>
<dbReference type="GO" id="GO:0005634">
    <property type="term" value="C:nucleus"/>
    <property type="evidence" value="ECO:0007669"/>
    <property type="project" value="TreeGrafter"/>
</dbReference>
<proteinExistence type="predicted"/>
<keyword evidence="2 5" id="KW-0489">Methyltransferase</keyword>
<dbReference type="AlphaFoldDB" id="A0A3B0TRQ5"/>
<dbReference type="Gene3D" id="3.40.50.150">
    <property type="entry name" value="Vaccinia Virus protein VP39"/>
    <property type="match status" value="1"/>
</dbReference>
<evidence type="ECO:0000256" key="2">
    <source>
        <dbReference type="ARBA" id="ARBA00022603"/>
    </source>
</evidence>
<dbReference type="SUPFAM" id="SSF53335">
    <property type="entry name" value="S-adenosyl-L-methionine-dependent methyltransferases"/>
    <property type="match status" value="1"/>
</dbReference>
<evidence type="ECO:0000256" key="1">
    <source>
        <dbReference type="ARBA" id="ARBA00011975"/>
    </source>
</evidence>
<dbReference type="InterPro" id="IPR050390">
    <property type="entry name" value="C5-Methyltransferase"/>
</dbReference>
<keyword evidence="4" id="KW-0949">S-adenosyl-L-methionine</keyword>
<dbReference type="PANTHER" id="PTHR10629">
    <property type="entry name" value="CYTOSINE-SPECIFIC METHYLTRANSFERASE"/>
    <property type="match status" value="1"/>
</dbReference>
<dbReference type="InterPro" id="IPR001525">
    <property type="entry name" value="C5_MeTfrase"/>
</dbReference>
<reference evidence="5" key="1">
    <citation type="submission" date="2018-06" db="EMBL/GenBank/DDBJ databases">
        <authorList>
            <person name="Zhirakovskaya E."/>
        </authorList>
    </citation>
    <scope>NUCLEOTIDE SEQUENCE</scope>
</reference>
<dbReference type="Pfam" id="PF00145">
    <property type="entry name" value="DNA_methylase"/>
    <property type="match status" value="1"/>
</dbReference>
<dbReference type="PRINTS" id="PR00105">
    <property type="entry name" value="C5METTRFRASE"/>
</dbReference>
<dbReference type="Gene3D" id="3.90.120.10">
    <property type="entry name" value="DNA Methylase, subunit A, domain 2"/>
    <property type="match status" value="1"/>
</dbReference>
<dbReference type="GO" id="GO:0044027">
    <property type="term" value="P:negative regulation of gene expression via chromosomal CpG island methylation"/>
    <property type="evidence" value="ECO:0007669"/>
    <property type="project" value="TreeGrafter"/>
</dbReference>
<sequence length="445" mass="51417">MRFSGQKSQTFSITQFKIVLLYNMKVDKMNDTIGIFSFFAGAGFLDLGFEKTGFFETLFTNEYHQPFMDIYKGARENIGIKPPQFGHHVNDINDFLIEKNLKELKTNLDKSKKVYRAVGFIGGPPCPDFSVGGKNRGKEGENGRLSGTYTDLICKTKPDFFLFENVKGLWRTKKHREFYETLKEKFISNGYLLTERLINSIEYGVPQDRDRIILIGFRKDYLTTNTYKVNGTPFLWDFDWDFGIRYDKKIVFNLPWQKTDKFIEDSHRIKPNVIPEELTVQYWFNKNDVVNHKNQSKHFTPKAGLVKFQSVEEGDDSKKSYKRLHRWRYSPTAAYGNNEVHLHPFKARRISVAEALAIQSLPKDFIIPDEITLTNSFKAIGNGVPFLAAKGLAITILNFFNGFVDKKYKLNGETNSAKHSLVYKSTPEAKQLSVLEPEEQRAYSN</sequence>
<dbReference type="GO" id="GO:0032259">
    <property type="term" value="P:methylation"/>
    <property type="evidence" value="ECO:0007669"/>
    <property type="project" value="UniProtKB-KW"/>
</dbReference>
<evidence type="ECO:0000313" key="5">
    <source>
        <dbReference type="EMBL" id="VAW20628.1"/>
    </source>
</evidence>
<keyword evidence="3 5" id="KW-0808">Transferase</keyword>
<organism evidence="5">
    <name type="scientific">hydrothermal vent metagenome</name>
    <dbReference type="NCBI Taxonomy" id="652676"/>
    <lineage>
        <taxon>unclassified sequences</taxon>
        <taxon>metagenomes</taxon>
        <taxon>ecological metagenomes</taxon>
    </lineage>
</organism>
<evidence type="ECO:0000256" key="4">
    <source>
        <dbReference type="ARBA" id="ARBA00022691"/>
    </source>
</evidence>
<evidence type="ECO:0000256" key="3">
    <source>
        <dbReference type="ARBA" id="ARBA00022679"/>
    </source>
</evidence>
<dbReference type="EMBL" id="UOEP01000126">
    <property type="protein sequence ID" value="VAW20628.1"/>
    <property type="molecule type" value="Genomic_DNA"/>
</dbReference>
<name>A0A3B0TRQ5_9ZZZZ</name>